<keyword evidence="2" id="KW-1185">Reference proteome</keyword>
<evidence type="ECO:0000313" key="1">
    <source>
        <dbReference type="EMBL" id="MCY1141780.1"/>
    </source>
</evidence>
<reference evidence="1" key="1">
    <citation type="submission" date="2022-11" db="EMBL/GenBank/DDBJ databases">
        <authorList>
            <person name="Somphong A."/>
            <person name="Phongsopitanun W."/>
        </authorList>
    </citation>
    <scope>NUCLEOTIDE SEQUENCE</scope>
    <source>
        <strain evidence="1">Pm04-4</strain>
    </source>
</reference>
<dbReference type="RefSeq" id="WP_267566180.1">
    <property type="nucleotide sequence ID" value="NZ_JAPNTZ010000010.1"/>
</dbReference>
<comment type="caution">
    <text evidence="1">The sequence shown here is derived from an EMBL/GenBank/DDBJ whole genome shotgun (WGS) entry which is preliminary data.</text>
</comment>
<sequence length="73" mass="8163">METLVEKIQVEVDAAVLAEAAKELGTETNEETVSTAIREAVARARRMKALDELVEEAQSGALDEMLDKRNYRR</sequence>
<organism evidence="1 2">
    <name type="scientific">Paractinoplanes pyxinae</name>
    <dbReference type="NCBI Taxonomy" id="2997416"/>
    <lineage>
        <taxon>Bacteria</taxon>
        <taxon>Bacillati</taxon>
        <taxon>Actinomycetota</taxon>
        <taxon>Actinomycetes</taxon>
        <taxon>Micromonosporales</taxon>
        <taxon>Micromonosporaceae</taxon>
        <taxon>Paractinoplanes</taxon>
    </lineage>
</organism>
<accession>A0ABT4B856</accession>
<dbReference type="Proteomes" id="UP001151002">
    <property type="component" value="Unassembled WGS sequence"/>
</dbReference>
<dbReference type="EMBL" id="JAPNTZ010000010">
    <property type="protein sequence ID" value="MCY1141780.1"/>
    <property type="molecule type" value="Genomic_DNA"/>
</dbReference>
<name>A0ABT4B856_9ACTN</name>
<proteinExistence type="predicted"/>
<evidence type="ECO:0000313" key="2">
    <source>
        <dbReference type="Proteomes" id="UP001151002"/>
    </source>
</evidence>
<gene>
    <name evidence="1" type="ORF">OWR29_27610</name>
</gene>
<protein>
    <submittedName>
        <fullName evidence="1">DUF2191 domain-containing protein</fullName>
    </submittedName>
</protein>